<name>A0ABV2A7Z4_9GAMM</name>
<reference evidence="3 4" key="1">
    <citation type="submission" date="2024-06" db="EMBL/GenBank/DDBJ databases">
        <authorList>
            <person name="Li Z."/>
            <person name="Jiang Y."/>
        </authorList>
    </citation>
    <scope>NUCLEOTIDE SEQUENCE [LARGE SCALE GENOMIC DNA]</scope>
    <source>
        <strain evidence="3 4">HSW-8</strain>
    </source>
</reference>
<dbReference type="Gene3D" id="3.40.50.2000">
    <property type="entry name" value="Glycogen Phosphorylase B"/>
    <property type="match status" value="2"/>
</dbReference>
<comment type="caution">
    <text evidence="3">The sequence shown here is derived from an EMBL/GenBank/DDBJ whole genome shotgun (WGS) entry which is preliminary data.</text>
</comment>
<evidence type="ECO:0000256" key="1">
    <source>
        <dbReference type="ARBA" id="ARBA00022676"/>
    </source>
</evidence>
<dbReference type="Pfam" id="PF01075">
    <property type="entry name" value="Glyco_transf_9"/>
    <property type="match status" value="1"/>
</dbReference>
<dbReference type="PANTHER" id="PTHR30160:SF21">
    <property type="entry name" value="LIPOPOLYSACCHARIDE CORE HEPTOSYLTRANSFERASE OPSX"/>
    <property type="match status" value="1"/>
</dbReference>
<dbReference type="InterPro" id="IPR002201">
    <property type="entry name" value="Glyco_trans_9"/>
</dbReference>
<dbReference type="SUPFAM" id="SSF53756">
    <property type="entry name" value="UDP-Glycosyltransferase/glycogen phosphorylase"/>
    <property type="match status" value="1"/>
</dbReference>
<protein>
    <submittedName>
        <fullName evidence="3">Glycosyltransferase family 9 protein</fullName>
    </submittedName>
</protein>
<dbReference type="Proteomes" id="UP001465331">
    <property type="component" value="Unassembled WGS sequence"/>
</dbReference>
<keyword evidence="2" id="KW-0808">Transferase</keyword>
<dbReference type="InterPro" id="IPR051199">
    <property type="entry name" value="LPS_LOS_Heptosyltrfase"/>
</dbReference>
<keyword evidence="4" id="KW-1185">Reference proteome</keyword>
<evidence type="ECO:0000313" key="4">
    <source>
        <dbReference type="Proteomes" id="UP001465331"/>
    </source>
</evidence>
<evidence type="ECO:0000313" key="3">
    <source>
        <dbReference type="EMBL" id="MES0872875.1"/>
    </source>
</evidence>
<organism evidence="3 4">
    <name type="scientific">Sinimarinibacterium thermocellulolyticum</name>
    <dbReference type="NCBI Taxonomy" id="3170016"/>
    <lineage>
        <taxon>Bacteria</taxon>
        <taxon>Pseudomonadati</taxon>
        <taxon>Pseudomonadota</taxon>
        <taxon>Gammaproteobacteria</taxon>
        <taxon>Nevskiales</taxon>
        <taxon>Nevskiaceae</taxon>
        <taxon>Sinimarinibacterium</taxon>
    </lineage>
</organism>
<dbReference type="CDD" id="cd03789">
    <property type="entry name" value="GT9_LPS_heptosyltransferase"/>
    <property type="match status" value="1"/>
</dbReference>
<dbReference type="EMBL" id="JBEPIJ010000002">
    <property type="protein sequence ID" value="MES0872875.1"/>
    <property type="molecule type" value="Genomic_DNA"/>
</dbReference>
<proteinExistence type="predicted"/>
<keyword evidence="1" id="KW-0328">Glycosyltransferase</keyword>
<gene>
    <name evidence="3" type="ORF">ABSH63_02435</name>
</gene>
<evidence type="ECO:0000256" key="2">
    <source>
        <dbReference type="ARBA" id="ARBA00022679"/>
    </source>
</evidence>
<dbReference type="PANTHER" id="PTHR30160">
    <property type="entry name" value="TETRAACYLDISACCHARIDE 4'-KINASE-RELATED"/>
    <property type="match status" value="1"/>
</dbReference>
<dbReference type="RefSeq" id="WP_352887129.1">
    <property type="nucleotide sequence ID" value="NZ_JBEPIJ010000002.1"/>
</dbReference>
<accession>A0ABV2A7Z4</accession>
<sequence>MLPSPPASICVLRLSAIGDVCNAVPLLRNLQSAWPKTAITWLIGTTEASLVGDIEGIEFLRYDKKTGLLEGRPPRAILARRRFDLLIHLQASWRANALALRVRAPVKLGFDRARARDGQWLFTTHRIAPMANAHVAEGFLSFGDALGVPRGPRRWDIPLSAADRAFAAAQIGGDAPVMILSPCSSQRVRNFRNWPAERYAAVVREARIRHGVRTILTGGRSELERDYGERISAQAGVDLVNLIGQTSLKQLLALIERALCVLAPDSGPVHMASAVGTPAIGLYATSNPGRTGPLDARWCVSVYDEAVRRYLGASAQQVRWGRRVRDPAALELITVEAVLERLQAVLDAPPAVRRPPWLRG</sequence>